<feature type="region of interest" description="Disordered" evidence="1">
    <location>
        <begin position="124"/>
        <end position="158"/>
    </location>
</feature>
<dbReference type="OMA" id="AKKWESF"/>
<proteinExistence type="predicted"/>
<keyword evidence="3" id="KW-1185">Reference proteome</keyword>
<evidence type="ECO:0000313" key="2">
    <source>
        <dbReference type="EMBL" id="KHN78386.1"/>
    </source>
</evidence>
<feature type="compositionally biased region" description="Basic and acidic residues" evidence="1">
    <location>
        <begin position="69"/>
        <end position="78"/>
    </location>
</feature>
<reference evidence="2 3" key="1">
    <citation type="submission" date="2014-11" db="EMBL/GenBank/DDBJ databases">
        <title>Genetic blueprint of the zoonotic pathogen Toxocara canis.</title>
        <authorList>
            <person name="Zhu X.-Q."/>
            <person name="Korhonen P.K."/>
            <person name="Cai H."/>
            <person name="Young N.D."/>
            <person name="Nejsum P."/>
            <person name="von Samson-Himmelstjerna G."/>
            <person name="Boag P.R."/>
            <person name="Tan P."/>
            <person name="Li Q."/>
            <person name="Min J."/>
            <person name="Yang Y."/>
            <person name="Wang X."/>
            <person name="Fang X."/>
            <person name="Hall R.S."/>
            <person name="Hofmann A."/>
            <person name="Sternberg P.W."/>
            <person name="Jex A.R."/>
            <person name="Gasser R.B."/>
        </authorList>
    </citation>
    <scope>NUCLEOTIDE SEQUENCE [LARGE SCALE GENOMIC DNA]</scope>
    <source>
        <strain evidence="2">PN_DK_2014</strain>
    </source>
</reference>
<comment type="caution">
    <text evidence="2">The sequence shown here is derived from an EMBL/GenBank/DDBJ whole genome shotgun (WGS) entry which is preliminary data.</text>
</comment>
<evidence type="ECO:0000313" key="3">
    <source>
        <dbReference type="Proteomes" id="UP000031036"/>
    </source>
</evidence>
<dbReference type="OrthoDB" id="5874440at2759"/>
<protein>
    <submittedName>
        <fullName evidence="2">Uncharacterized protein T19H5.4</fullName>
    </submittedName>
</protein>
<sequence length="224" mass="25089">MTMELRLTNNNNHNEGSTRVTTAWPVTCKSAAVNAKPRPKRDFHFQVIQVHQGPKWFIWPTKKERRLSENAAKKESIDKANNNDTVNNNSNPKTTTNNRKPLNTQNQSNNQQIDLTAVDGQLTPVTASSQPMNTPTSEPTTRRLSTKSHKAQTEPISASAPSSTFKILSICKKWEESLEMSDDELDDLENCLIVSSCRQMSRSLDHVSQSTLSSSPPNSENQVR</sequence>
<feature type="compositionally biased region" description="Polar residues" evidence="1">
    <location>
        <begin position="124"/>
        <end position="143"/>
    </location>
</feature>
<feature type="region of interest" description="Disordered" evidence="1">
    <location>
        <begin position="69"/>
        <end position="106"/>
    </location>
</feature>
<organism evidence="2 3">
    <name type="scientific">Toxocara canis</name>
    <name type="common">Canine roundworm</name>
    <dbReference type="NCBI Taxonomy" id="6265"/>
    <lineage>
        <taxon>Eukaryota</taxon>
        <taxon>Metazoa</taxon>
        <taxon>Ecdysozoa</taxon>
        <taxon>Nematoda</taxon>
        <taxon>Chromadorea</taxon>
        <taxon>Rhabditida</taxon>
        <taxon>Spirurina</taxon>
        <taxon>Ascaridomorpha</taxon>
        <taxon>Ascaridoidea</taxon>
        <taxon>Toxocaridae</taxon>
        <taxon>Toxocara</taxon>
    </lineage>
</organism>
<evidence type="ECO:0000256" key="1">
    <source>
        <dbReference type="SAM" id="MobiDB-lite"/>
    </source>
</evidence>
<accession>A0A0B2V4N7</accession>
<dbReference type="EMBL" id="JPKZ01002102">
    <property type="protein sequence ID" value="KHN78386.1"/>
    <property type="molecule type" value="Genomic_DNA"/>
</dbReference>
<gene>
    <name evidence="2" type="primary">T19H5.4</name>
    <name evidence="2" type="ORF">Tcan_02790</name>
</gene>
<feature type="compositionally biased region" description="Low complexity" evidence="1">
    <location>
        <begin position="82"/>
        <end position="104"/>
    </location>
</feature>
<dbReference type="AlphaFoldDB" id="A0A0B2V4N7"/>
<name>A0A0B2V4N7_TOXCA</name>
<dbReference type="Proteomes" id="UP000031036">
    <property type="component" value="Unassembled WGS sequence"/>
</dbReference>